<dbReference type="Gene3D" id="1.10.10.10">
    <property type="entry name" value="Winged helix-like DNA-binding domain superfamily/Winged helix DNA-binding domain"/>
    <property type="match status" value="1"/>
</dbReference>
<dbReference type="InterPro" id="IPR036388">
    <property type="entry name" value="WH-like_DNA-bd_sf"/>
</dbReference>
<dbReference type="InterPro" id="IPR041664">
    <property type="entry name" value="AAA_16"/>
</dbReference>
<evidence type="ECO:0000313" key="4">
    <source>
        <dbReference type="EMBL" id="PWW24265.1"/>
    </source>
</evidence>
<gene>
    <name evidence="4" type="ORF">JD79_03444</name>
</gene>
<evidence type="ECO:0000313" key="5">
    <source>
        <dbReference type="Proteomes" id="UP000246661"/>
    </source>
</evidence>
<feature type="domain" description="HTH luxR-type" evidence="3">
    <location>
        <begin position="835"/>
        <end position="900"/>
    </location>
</feature>
<name>A0A317QQ31_9ACTN</name>
<evidence type="ECO:0000256" key="2">
    <source>
        <dbReference type="ARBA" id="ARBA00022840"/>
    </source>
</evidence>
<keyword evidence="1" id="KW-0547">Nucleotide-binding</keyword>
<dbReference type="EMBL" id="QGTX01000001">
    <property type="protein sequence ID" value="PWW24265.1"/>
    <property type="molecule type" value="Genomic_DNA"/>
</dbReference>
<dbReference type="Gene3D" id="3.40.50.300">
    <property type="entry name" value="P-loop containing nucleotide triphosphate hydrolases"/>
    <property type="match status" value="1"/>
</dbReference>
<dbReference type="PROSITE" id="PS50043">
    <property type="entry name" value="HTH_LUXR_2"/>
    <property type="match status" value="1"/>
</dbReference>
<dbReference type="SUPFAM" id="SSF52540">
    <property type="entry name" value="P-loop containing nucleoside triphosphate hydrolases"/>
    <property type="match status" value="1"/>
</dbReference>
<keyword evidence="2" id="KW-0067">ATP-binding</keyword>
<dbReference type="InterPro" id="IPR000792">
    <property type="entry name" value="Tscrpt_reg_LuxR_C"/>
</dbReference>
<evidence type="ECO:0000259" key="3">
    <source>
        <dbReference type="PROSITE" id="PS50043"/>
    </source>
</evidence>
<evidence type="ECO:0000256" key="1">
    <source>
        <dbReference type="ARBA" id="ARBA00022741"/>
    </source>
</evidence>
<dbReference type="GO" id="GO:0003677">
    <property type="term" value="F:DNA binding"/>
    <property type="evidence" value="ECO:0007669"/>
    <property type="project" value="InterPro"/>
</dbReference>
<dbReference type="Pfam" id="PF13191">
    <property type="entry name" value="AAA_16"/>
    <property type="match status" value="1"/>
</dbReference>
<dbReference type="InterPro" id="IPR016032">
    <property type="entry name" value="Sig_transdc_resp-reg_C-effctor"/>
</dbReference>
<dbReference type="RefSeq" id="WP_110006485.1">
    <property type="nucleotide sequence ID" value="NZ_QGTX01000001.1"/>
</dbReference>
<accession>A0A317QQ31</accession>
<keyword evidence="5" id="KW-1185">Reference proteome</keyword>
<protein>
    <submittedName>
        <fullName evidence="4">Regulatory LuxR family protein</fullName>
    </submittedName>
</protein>
<comment type="caution">
    <text evidence="4">The sequence shown here is derived from an EMBL/GenBank/DDBJ whole genome shotgun (WGS) entry which is preliminary data.</text>
</comment>
<dbReference type="GO" id="GO:0005737">
    <property type="term" value="C:cytoplasm"/>
    <property type="evidence" value="ECO:0007669"/>
    <property type="project" value="TreeGrafter"/>
</dbReference>
<reference evidence="5" key="1">
    <citation type="submission" date="2018-05" db="EMBL/GenBank/DDBJ databases">
        <authorList>
            <person name="Klenk H.-P."/>
            <person name="Huntemann M."/>
            <person name="Clum A."/>
            <person name="Pillay M."/>
            <person name="Palaniappan K."/>
            <person name="Varghese N."/>
            <person name="Mikhailova N."/>
            <person name="Stamatis D."/>
            <person name="Reddy T."/>
            <person name="Daum C."/>
            <person name="Shapiro N."/>
            <person name="Ivanova N."/>
            <person name="Kyrpides N."/>
            <person name="Woyke T."/>
        </authorList>
    </citation>
    <scope>NUCLEOTIDE SEQUENCE [LARGE SCALE GENOMIC DNA]</scope>
    <source>
        <strain evidence="5">DSM 45417</strain>
    </source>
</reference>
<dbReference type="GO" id="GO:0006355">
    <property type="term" value="P:regulation of DNA-templated transcription"/>
    <property type="evidence" value="ECO:0007669"/>
    <property type="project" value="InterPro"/>
</dbReference>
<dbReference type="GO" id="GO:0004016">
    <property type="term" value="F:adenylate cyclase activity"/>
    <property type="evidence" value="ECO:0007669"/>
    <property type="project" value="TreeGrafter"/>
</dbReference>
<sequence>MLAGREAERAAIAALLDAAGSARGGALVVRGVAGSGKSTLLADAVGSAAGMTVVRTQGVESESPLAFAALQRLLRPLRARLPALPAPQRTALRAALGEAAGDGDRFLAFLGVLSLLADAAEESPVLVVVDDAHWLDDASAAALLFAARRLQAERVALLFAARDGDVHDLDAGDLPTVVLGGVGGEDADTLLGAREIDPAVRDHLVTATGGNPLALVELAGVLTGDQLAGRAPLPAPLPLTGGVERGFLDRCRRLTAAAQRFLLVAAADDTSRLPVVVDAARHLDAGDALDEVERAGLVRVEGTGLSLHHPLVRSAVYRAATSAQRRAVHRALADVLAADLDRRAWHLAAAADRPDEAVVAALDAVAERAAARGGHEAAAAAWARAAELTSGSEARGRRLYLAASAAWSGAHPWRAAALATAAGAGVTDPPLRAQLLALQGQIEWTTGSLDDGYDLVLQAAQAASGVDPALARQLAVVASTLAVFGARSPRAVDPGALMPVPAPDAPARVRAAAALLRGFLAAARRDWTAAAGSFREAFALTGTEFVPDHVQRNLGIAALVIGDDERGLRLHERLLTAARRAGALDLVEYALTRGAQFQIAVGAWAEATSAATEALRLAAGTGRAGMTALPTAQLALLSARRGDDAAERQVAEAAAIRQAHQGGVTDTVVVDLLHWARGVRAGRQSATALHHLVQITEPTIRRLAAIDCLEVAVQAGRDDVARAWVEELAAFAAGTGAPAAVAVAEHGRALLAEGPAAEEHLRRALTAHAGSLRLPDRARTELALGEFLRRARRRVDAREHLRAALGLFDDLGAVSYAARAAAELRASGETARRRDVSTATDLSPQERQVTVLVRQGLPTRDVAAQLFLSPRTVEFHLRNVFAKLGVSSRAELAALPLDALPLDALPLDA</sequence>
<dbReference type="CDD" id="cd06170">
    <property type="entry name" value="LuxR_C_like"/>
    <property type="match status" value="1"/>
</dbReference>
<proteinExistence type="predicted"/>
<dbReference type="PANTHER" id="PTHR16305:SF35">
    <property type="entry name" value="TRANSCRIPTIONAL ACTIVATOR DOMAIN"/>
    <property type="match status" value="1"/>
</dbReference>
<dbReference type="PANTHER" id="PTHR16305">
    <property type="entry name" value="TESTICULAR SOLUBLE ADENYLYL CYCLASE"/>
    <property type="match status" value="1"/>
</dbReference>
<dbReference type="PROSITE" id="PS00622">
    <property type="entry name" value="HTH_LUXR_1"/>
    <property type="match status" value="1"/>
</dbReference>
<dbReference type="AlphaFoldDB" id="A0A317QQ31"/>
<dbReference type="SMART" id="SM00421">
    <property type="entry name" value="HTH_LUXR"/>
    <property type="match status" value="1"/>
</dbReference>
<dbReference type="Pfam" id="PF00196">
    <property type="entry name" value="GerE"/>
    <property type="match status" value="1"/>
</dbReference>
<organism evidence="4 5">
    <name type="scientific">Geodermatophilus normandii</name>
    <dbReference type="NCBI Taxonomy" id="1137989"/>
    <lineage>
        <taxon>Bacteria</taxon>
        <taxon>Bacillati</taxon>
        <taxon>Actinomycetota</taxon>
        <taxon>Actinomycetes</taxon>
        <taxon>Geodermatophilales</taxon>
        <taxon>Geodermatophilaceae</taxon>
        <taxon>Geodermatophilus</taxon>
    </lineage>
</organism>
<dbReference type="Proteomes" id="UP000246661">
    <property type="component" value="Unassembled WGS sequence"/>
</dbReference>
<dbReference type="PRINTS" id="PR00038">
    <property type="entry name" value="HTHLUXR"/>
</dbReference>
<dbReference type="InterPro" id="IPR027417">
    <property type="entry name" value="P-loop_NTPase"/>
</dbReference>
<dbReference type="OrthoDB" id="3514764at2"/>
<dbReference type="GO" id="GO:0005524">
    <property type="term" value="F:ATP binding"/>
    <property type="evidence" value="ECO:0007669"/>
    <property type="project" value="UniProtKB-KW"/>
</dbReference>
<dbReference type="SUPFAM" id="SSF46894">
    <property type="entry name" value="C-terminal effector domain of the bipartite response regulators"/>
    <property type="match status" value="1"/>
</dbReference>